<comment type="caution">
    <text evidence="2">The sequence shown here is derived from an EMBL/GenBank/DDBJ whole genome shotgun (WGS) entry which is preliminary data.</text>
</comment>
<dbReference type="AlphaFoldDB" id="W7TCK7"/>
<protein>
    <submittedName>
        <fullName evidence="2">Uncharacterized protein</fullName>
    </submittedName>
</protein>
<proteinExistence type="predicted"/>
<feature type="compositionally biased region" description="Basic and acidic residues" evidence="1">
    <location>
        <begin position="7"/>
        <end position="17"/>
    </location>
</feature>
<feature type="region of interest" description="Disordered" evidence="1">
    <location>
        <begin position="1"/>
        <end position="23"/>
    </location>
</feature>
<keyword evidence="3" id="KW-1185">Reference proteome</keyword>
<gene>
    <name evidence="2" type="ORF">Naga_101138g2</name>
</gene>
<evidence type="ECO:0000313" key="2">
    <source>
        <dbReference type="EMBL" id="EWM24745.1"/>
    </source>
</evidence>
<feature type="region of interest" description="Disordered" evidence="1">
    <location>
        <begin position="52"/>
        <end position="123"/>
    </location>
</feature>
<sequence length="123" mass="13473">MHSHVKAWREADPRDPDDGGVTTGVEQCLQRLRPRIPRVCVARAGIRLGGRRGFPLPGISRLKEERGPEEGRKGRREGSVGVDWRRRGRGKANGCITPDGGTRVPCHRSQMAGSKGVWNAGTN</sequence>
<dbReference type="EMBL" id="AZIL01001152">
    <property type="protein sequence ID" value="EWM24745.1"/>
    <property type="molecule type" value="Genomic_DNA"/>
</dbReference>
<dbReference type="Proteomes" id="UP000019335">
    <property type="component" value="Chromosome 13"/>
</dbReference>
<accession>W7TCK7</accession>
<name>W7TCK7_9STRA</name>
<organism evidence="2 3">
    <name type="scientific">Nannochloropsis gaditana</name>
    <dbReference type="NCBI Taxonomy" id="72520"/>
    <lineage>
        <taxon>Eukaryota</taxon>
        <taxon>Sar</taxon>
        <taxon>Stramenopiles</taxon>
        <taxon>Ochrophyta</taxon>
        <taxon>Eustigmatophyceae</taxon>
        <taxon>Eustigmatales</taxon>
        <taxon>Monodopsidaceae</taxon>
        <taxon>Nannochloropsis</taxon>
    </lineage>
</organism>
<feature type="compositionally biased region" description="Basic and acidic residues" evidence="1">
    <location>
        <begin position="61"/>
        <end position="78"/>
    </location>
</feature>
<evidence type="ECO:0000313" key="3">
    <source>
        <dbReference type="Proteomes" id="UP000019335"/>
    </source>
</evidence>
<reference evidence="2 3" key="1">
    <citation type="journal article" date="2014" name="Mol. Plant">
        <title>Chromosome Scale Genome Assembly and Transcriptome Profiling of Nannochloropsis gaditana in Nitrogen Depletion.</title>
        <authorList>
            <person name="Corteggiani Carpinelli E."/>
            <person name="Telatin A."/>
            <person name="Vitulo N."/>
            <person name="Forcato C."/>
            <person name="D'Angelo M."/>
            <person name="Schiavon R."/>
            <person name="Vezzi A."/>
            <person name="Giacometti G.M."/>
            <person name="Morosinotto T."/>
            <person name="Valle G."/>
        </authorList>
    </citation>
    <scope>NUCLEOTIDE SEQUENCE [LARGE SCALE GENOMIC DNA]</scope>
    <source>
        <strain evidence="2 3">B-31</strain>
    </source>
</reference>
<evidence type="ECO:0000256" key="1">
    <source>
        <dbReference type="SAM" id="MobiDB-lite"/>
    </source>
</evidence>